<dbReference type="RefSeq" id="WP_029312530.1">
    <property type="nucleotide sequence ID" value="NZ_FTNE01000025.1"/>
</dbReference>
<name>A0A8G2FHD0_ACIRU</name>
<dbReference type="PROSITE" id="PS51365">
    <property type="entry name" value="RENAL_DIPEPTIDASE_2"/>
    <property type="match status" value="1"/>
</dbReference>
<keyword evidence="2" id="KW-1185">Reference proteome</keyword>
<evidence type="ECO:0000313" key="2">
    <source>
        <dbReference type="Proteomes" id="UP000186308"/>
    </source>
</evidence>
<evidence type="ECO:0000313" key="1">
    <source>
        <dbReference type="EMBL" id="SIR34046.1"/>
    </source>
</evidence>
<dbReference type="EMBL" id="FTNE01000025">
    <property type="protein sequence ID" value="SIR34046.1"/>
    <property type="molecule type" value="Genomic_DNA"/>
</dbReference>
<gene>
    <name evidence="1" type="ORF">SAMN05421828_12537</name>
</gene>
<dbReference type="Gene3D" id="3.20.20.140">
    <property type="entry name" value="Metal-dependent hydrolases"/>
    <property type="match status" value="1"/>
</dbReference>
<dbReference type="GO" id="GO:0070573">
    <property type="term" value="F:metallodipeptidase activity"/>
    <property type="evidence" value="ECO:0007669"/>
    <property type="project" value="InterPro"/>
</dbReference>
<dbReference type="OrthoDB" id="9804920at2"/>
<protein>
    <submittedName>
        <fullName evidence="1">Membrane dipeptidase</fullName>
    </submittedName>
</protein>
<dbReference type="GO" id="GO:0006508">
    <property type="term" value="P:proteolysis"/>
    <property type="evidence" value="ECO:0007669"/>
    <property type="project" value="InterPro"/>
</dbReference>
<proteinExistence type="predicted"/>
<dbReference type="PANTHER" id="PTHR10443">
    <property type="entry name" value="MICROSOMAL DIPEPTIDASE"/>
    <property type="match status" value="1"/>
</dbReference>
<dbReference type="Proteomes" id="UP000186308">
    <property type="component" value="Unassembled WGS sequence"/>
</dbReference>
<dbReference type="InterPro" id="IPR008257">
    <property type="entry name" value="Pept_M19"/>
</dbReference>
<organism evidence="1 2">
    <name type="scientific">Acidiphilium rubrum</name>
    <dbReference type="NCBI Taxonomy" id="526"/>
    <lineage>
        <taxon>Bacteria</taxon>
        <taxon>Pseudomonadati</taxon>
        <taxon>Pseudomonadota</taxon>
        <taxon>Alphaproteobacteria</taxon>
        <taxon>Acetobacterales</taxon>
        <taxon>Acidocellaceae</taxon>
        <taxon>Acidiphilium</taxon>
    </lineage>
</organism>
<comment type="caution">
    <text evidence="1">The sequence shown here is derived from an EMBL/GenBank/DDBJ whole genome shotgun (WGS) entry which is preliminary data.</text>
</comment>
<dbReference type="Pfam" id="PF01244">
    <property type="entry name" value="Peptidase_M19"/>
    <property type="match status" value="1"/>
</dbReference>
<reference evidence="1 2" key="1">
    <citation type="submission" date="2017-01" db="EMBL/GenBank/DDBJ databases">
        <authorList>
            <person name="Varghese N."/>
            <person name="Submissions S."/>
        </authorList>
    </citation>
    <scope>NUCLEOTIDE SEQUENCE [LARGE SCALE GENOMIC DNA]</scope>
    <source>
        <strain evidence="1 2">ATCC 35905</strain>
    </source>
</reference>
<dbReference type="SUPFAM" id="SSF51556">
    <property type="entry name" value="Metallo-dependent hydrolases"/>
    <property type="match status" value="1"/>
</dbReference>
<sequence length="332" mass="34925">MAHELHDRLLILDTHVDIPWPNGPDFTTDGPRCVDLPKVRRGGVGAVCFAAYVPQGKRDDAGNTEARTRALAMLDTIAAMGRAEGAVPAHTAAAIEAAHRAGQFAVIPAVENGTALGGDLAVLDDFAARGVRYMTLTHNGHNALADAAIPRADLGDAPTEHGGLSALGRAAIARMNDLGILIDVSHASKPSMMQAVALSRTPIVATHSCVRTLCDHPRNLDDEQLAALRDTGGLIQITMVSAFLKRSAKPSDIGVAAIADHVDYVAQRIGIDHVGIGTDFDGGGGVAGYMHAGQTPSLTEELIKRGYNEPALAKIWGGNFLRVLRVAEEVRV</sequence>
<dbReference type="CDD" id="cd01301">
    <property type="entry name" value="rDP_like"/>
    <property type="match status" value="1"/>
</dbReference>
<dbReference type="PANTHER" id="PTHR10443:SF12">
    <property type="entry name" value="DIPEPTIDASE"/>
    <property type="match status" value="1"/>
</dbReference>
<dbReference type="AlphaFoldDB" id="A0A8G2FHD0"/>
<dbReference type="InterPro" id="IPR032466">
    <property type="entry name" value="Metal_Hydrolase"/>
</dbReference>
<accession>A0A8G2FHD0</accession>